<evidence type="ECO:0000256" key="4">
    <source>
        <dbReference type="ARBA" id="ARBA00023134"/>
    </source>
</evidence>
<feature type="compositionally biased region" description="Polar residues" evidence="6">
    <location>
        <begin position="60"/>
        <end position="73"/>
    </location>
</feature>
<dbReference type="Gene3D" id="3.40.50.300">
    <property type="entry name" value="P-loop containing nucleotide triphosphate hydrolases"/>
    <property type="match status" value="1"/>
</dbReference>
<feature type="region of interest" description="Disordered" evidence="6">
    <location>
        <begin position="476"/>
        <end position="606"/>
    </location>
</feature>
<evidence type="ECO:0000256" key="3">
    <source>
        <dbReference type="ARBA" id="ARBA00023054"/>
    </source>
</evidence>
<dbReference type="InterPro" id="IPR023179">
    <property type="entry name" value="GTP-bd_ortho_bundle_sf"/>
</dbReference>
<feature type="compositionally biased region" description="Polar residues" evidence="6">
    <location>
        <begin position="597"/>
        <end position="606"/>
    </location>
</feature>
<feature type="compositionally biased region" description="Polar residues" evidence="6">
    <location>
        <begin position="490"/>
        <end position="500"/>
    </location>
</feature>
<dbReference type="Gene3D" id="1.10.1580.10">
    <property type="match status" value="1"/>
</dbReference>
<dbReference type="PANTHER" id="PTHR11089:SF30">
    <property type="entry name" value="GUANINE NUCLEOTIDE-BINDING PROTEIN-LIKE 3 HOMOLOG"/>
    <property type="match status" value="1"/>
</dbReference>
<dbReference type="PROSITE" id="PS51721">
    <property type="entry name" value="G_CP"/>
    <property type="match status" value="1"/>
</dbReference>
<dbReference type="InterPro" id="IPR030378">
    <property type="entry name" value="G_CP_dom"/>
</dbReference>
<keyword evidence="2" id="KW-0547">Nucleotide-binding</keyword>
<feature type="domain" description="CP-type G" evidence="7">
    <location>
        <begin position="103"/>
        <end position="270"/>
    </location>
</feature>
<comment type="subcellular location">
    <subcellularLocation>
        <location evidence="1">Nucleus</location>
    </subcellularLocation>
</comment>
<dbReference type="Pfam" id="PF01926">
    <property type="entry name" value="MMR_HSR1"/>
    <property type="match status" value="1"/>
</dbReference>
<dbReference type="EMBL" id="MU805941">
    <property type="protein sequence ID" value="KAJ3845125.1"/>
    <property type="molecule type" value="Genomic_DNA"/>
</dbReference>
<feature type="compositionally biased region" description="Basic residues" evidence="6">
    <location>
        <begin position="572"/>
        <end position="582"/>
    </location>
</feature>
<dbReference type="FunFam" id="1.10.1580.10:FF:000002">
    <property type="entry name" value="Guanine nucleotide-binding protein-like 3 (nucleolar)-like"/>
    <property type="match status" value="1"/>
</dbReference>
<feature type="region of interest" description="Disordered" evidence="6">
    <location>
        <begin position="442"/>
        <end position="464"/>
    </location>
</feature>
<keyword evidence="9" id="KW-1185">Reference proteome</keyword>
<evidence type="ECO:0000313" key="8">
    <source>
        <dbReference type="EMBL" id="KAJ3845125.1"/>
    </source>
</evidence>
<feature type="compositionally biased region" description="Basic and acidic residues" evidence="6">
    <location>
        <begin position="11"/>
        <end position="39"/>
    </location>
</feature>
<evidence type="ECO:0000256" key="6">
    <source>
        <dbReference type="SAM" id="MobiDB-lite"/>
    </source>
</evidence>
<dbReference type="GO" id="GO:0005730">
    <property type="term" value="C:nucleolus"/>
    <property type="evidence" value="ECO:0007669"/>
    <property type="project" value="TreeGrafter"/>
</dbReference>
<accession>A0AA38PM43</accession>
<dbReference type="SUPFAM" id="SSF52540">
    <property type="entry name" value="P-loop containing nucleoside triphosphate hydrolases"/>
    <property type="match status" value="1"/>
</dbReference>
<feature type="compositionally biased region" description="Polar residues" evidence="6">
    <location>
        <begin position="80"/>
        <end position="95"/>
    </location>
</feature>
<dbReference type="InterPro" id="IPR006073">
    <property type="entry name" value="GTP-bd"/>
</dbReference>
<evidence type="ECO:0000256" key="1">
    <source>
        <dbReference type="ARBA" id="ARBA00004123"/>
    </source>
</evidence>
<comment type="caution">
    <text evidence="8">The sequence shown here is derived from an EMBL/GenBank/DDBJ whole genome shotgun (WGS) entry which is preliminary data.</text>
</comment>
<evidence type="ECO:0000256" key="2">
    <source>
        <dbReference type="ARBA" id="ARBA00022741"/>
    </source>
</evidence>
<evidence type="ECO:0000313" key="9">
    <source>
        <dbReference type="Proteomes" id="UP001163846"/>
    </source>
</evidence>
<keyword evidence="4" id="KW-0342">GTP-binding</keyword>
<feature type="region of interest" description="Disordered" evidence="6">
    <location>
        <begin position="1"/>
        <end position="96"/>
    </location>
</feature>
<evidence type="ECO:0000256" key="5">
    <source>
        <dbReference type="ARBA" id="ARBA00023242"/>
    </source>
</evidence>
<dbReference type="InterPro" id="IPR027417">
    <property type="entry name" value="P-loop_NTPase"/>
</dbReference>
<dbReference type="AlphaFoldDB" id="A0AA38PM43"/>
<keyword evidence="3" id="KW-0175">Coiled coil</keyword>
<dbReference type="Proteomes" id="UP001163846">
    <property type="component" value="Unassembled WGS sequence"/>
</dbReference>
<reference evidence="8" key="1">
    <citation type="submission" date="2022-08" db="EMBL/GenBank/DDBJ databases">
        <authorList>
            <consortium name="DOE Joint Genome Institute"/>
            <person name="Min B."/>
            <person name="Riley R."/>
            <person name="Sierra-Patev S."/>
            <person name="Naranjo-Ortiz M."/>
            <person name="Looney B."/>
            <person name="Konkel Z."/>
            <person name="Slot J.C."/>
            <person name="Sakamoto Y."/>
            <person name="Steenwyk J.L."/>
            <person name="Rokas A."/>
            <person name="Carro J."/>
            <person name="Camarero S."/>
            <person name="Ferreira P."/>
            <person name="Molpeceres G."/>
            <person name="Ruiz-Duenas F.J."/>
            <person name="Serrano A."/>
            <person name="Henrissat B."/>
            <person name="Drula E."/>
            <person name="Hughes K.W."/>
            <person name="Mata J.L."/>
            <person name="Ishikawa N.K."/>
            <person name="Vargas-Isla R."/>
            <person name="Ushijima S."/>
            <person name="Smith C.A."/>
            <person name="Ahrendt S."/>
            <person name="Andreopoulos W."/>
            <person name="He G."/>
            <person name="Labutti K."/>
            <person name="Lipzen A."/>
            <person name="Ng V."/>
            <person name="Sandor L."/>
            <person name="Barry K."/>
            <person name="Martinez A.T."/>
            <person name="Xiao Y."/>
            <person name="Gibbons J.G."/>
            <person name="Terashima K."/>
            <person name="Hibbett D.S."/>
            <person name="Grigoriev I.V."/>
        </authorList>
    </citation>
    <scope>NUCLEOTIDE SEQUENCE</scope>
    <source>
        <strain evidence="8">TFB9207</strain>
    </source>
</reference>
<proteinExistence type="predicted"/>
<dbReference type="PANTHER" id="PTHR11089">
    <property type="entry name" value="GTP-BINDING PROTEIN-RELATED"/>
    <property type="match status" value="1"/>
</dbReference>
<dbReference type="GO" id="GO:0005525">
    <property type="term" value="F:GTP binding"/>
    <property type="evidence" value="ECO:0007669"/>
    <property type="project" value="UniProtKB-KW"/>
</dbReference>
<sequence>MPMGRTKHRKSEVPLRSKLKKDPGIPKLPDLKQRNELRQRAQHKFPAHKSDPDSVMASEPTLSSLAQLANSATEADISHPSEQSQATSSGSGKTQEQIRKHYLKTLHKVIDQADIIILVLDARDPEGCRSRLVEEEVRRRESEGKKLVFVLNKVDLIPRDNAQAWLKYLRHNTPTLPFLSPSSAQHQRTNISSSTAPSLLKLLKAYKPKSGSVTIGVVGYPNVGKSSLINSLKRNKVCAVAAQPGHTKELQSVQLERGMRIVDSPGVVFDDGDEEFKGQKKGSVLLRNVVKVEDVDDPIAVVEEILIRTDKETMRKIYSLPDYNATLEFLTILALSSGRLLKGGTPDVTSAARQVITDWNHQKIPYYSIPPTIHPSSIPSTISSSMASSIPGSSAAPNLSAQDQSGQIIAPGAENVGHAQILSSFSEPFRLEGLFGAADAGAFGEQINGSPDVNMDTEGGNDEDEMALDANETFGQRNEDDGMQEGDETISASELASRRTSLGKRARSPSPSISTGASQTQEESKTYQRQSKRHRKSHLIPSYDAPPDEHVLQAMGKSNPMNRRLNKMLAKKERKRDRKLARHVQGSTAGGMEVDDSSNLGLTFMA</sequence>
<keyword evidence="5" id="KW-0539">Nucleus</keyword>
<name>A0AA38PM43_9AGAR</name>
<evidence type="ECO:0000259" key="7">
    <source>
        <dbReference type="PROSITE" id="PS51721"/>
    </source>
</evidence>
<protein>
    <recommendedName>
        <fullName evidence="7">CP-type G domain-containing protein</fullName>
    </recommendedName>
</protein>
<dbReference type="InterPro" id="IPR050755">
    <property type="entry name" value="TRAFAC_YlqF/YawG_RiboMat"/>
</dbReference>
<organism evidence="8 9">
    <name type="scientific">Lentinula raphanica</name>
    <dbReference type="NCBI Taxonomy" id="153919"/>
    <lineage>
        <taxon>Eukaryota</taxon>
        <taxon>Fungi</taxon>
        <taxon>Dikarya</taxon>
        <taxon>Basidiomycota</taxon>
        <taxon>Agaricomycotina</taxon>
        <taxon>Agaricomycetes</taxon>
        <taxon>Agaricomycetidae</taxon>
        <taxon>Agaricales</taxon>
        <taxon>Marasmiineae</taxon>
        <taxon>Omphalotaceae</taxon>
        <taxon>Lentinula</taxon>
    </lineage>
</organism>
<feature type="compositionally biased region" description="Basic residues" evidence="6">
    <location>
        <begin position="1"/>
        <end position="10"/>
    </location>
</feature>
<gene>
    <name evidence="8" type="ORF">F5878DRAFT_600224</name>
</gene>
<feature type="compositionally biased region" description="Polar residues" evidence="6">
    <location>
        <begin position="509"/>
        <end position="521"/>
    </location>
</feature>